<proteinExistence type="predicted"/>
<dbReference type="Pfam" id="PF12680">
    <property type="entry name" value="SnoaL_2"/>
    <property type="match status" value="1"/>
</dbReference>
<accession>A0A7W9BUR0</accession>
<dbReference type="OrthoDB" id="3436119at2"/>
<evidence type="ECO:0000313" key="3">
    <source>
        <dbReference type="Proteomes" id="UP000546701"/>
    </source>
</evidence>
<dbReference type="AlphaFoldDB" id="A0A7W9BUR0"/>
<comment type="caution">
    <text evidence="2">The sequence shown here is derived from an EMBL/GenBank/DDBJ whole genome shotgun (WGS) entry which is preliminary data.</text>
</comment>
<keyword evidence="2" id="KW-0413">Isomerase</keyword>
<sequence length="156" mass="17433">MTDTNVRGALAIAQDYVRFIETGDRDGIARSLADNVEQIFPISVEASGDPMGIFSGKEEVVDYTYGLFRKFSGLWWPSPEWSESVDRKRAFFEARGSATVAHSGVPYSNVYITRFDVENGLITRIAEYANANLYVSLGIEPTPTEIKAVERVQARR</sequence>
<feature type="domain" description="SnoaL-like" evidence="1">
    <location>
        <begin position="14"/>
        <end position="125"/>
    </location>
</feature>
<dbReference type="RefSeq" id="WP_157177095.1">
    <property type="nucleotide sequence ID" value="NZ_BMJP01000005.1"/>
</dbReference>
<reference evidence="2 3" key="1">
    <citation type="submission" date="2020-08" db="EMBL/GenBank/DDBJ databases">
        <title>Genomic Encyclopedia of Type Strains, Phase IV (KMG-IV): sequencing the most valuable type-strain genomes for metagenomic binning, comparative biology and taxonomic classification.</title>
        <authorList>
            <person name="Goeker M."/>
        </authorList>
    </citation>
    <scope>NUCLEOTIDE SEQUENCE [LARGE SCALE GENOMIC DNA]</scope>
    <source>
        <strain evidence="2 3">DSM 103336</strain>
    </source>
</reference>
<evidence type="ECO:0000259" key="1">
    <source>
        <dbReference type="Pfam" id="PF12680"/>
    </source>
</evidence>
<dbReference type="GO" id="GO:0016853">
    <property type="term" value="F:isomerase activity"/>
    <property type="evidence" value="ECO:0007669"/>
    <property type="project" value="UniProtKB-KW"/>
</dbReference>
<keyword evidence="3" id="KW-1185">Reference proteome</keyword>
<dbReference type="Gene3D" id="3.10.450.50">
    <property type="match status" value="1"/>
</dbReference>
<name>A0A7W9BUR0_9SPHN</name>
<dbReference type="SUPFAM" id="SSF54427">
    <property type="entry name" value="NTF2-like"/>
    <property type="match status" value="1"/>
</dbReference>
<protein>
    <submittedName>
        <fullName evidence="2">Ketosteroid isomerase-like protein</fullName>
    </submittedName>
</protein>
<gene>
    <name evidence="2" type="ORF">FHS99_002878</name>
</gene>
<organism evidence="2 3">
    <name type="scientific">Sphingomonas prati</name>
    <dbReference type="NCBI Taxonomy" id="1843237"/>
    <lineage>
        <taxon>Bacteria</taxon>
        <taxon>Pseudomonadati</taxon>
        <taxon>Pseudomonadota</taxon>
        <taxon>Alphaproteobacteria</taxon>
        <taxon>Sphingomonadales</taxon>
        <taxon>Sphingomonadaceae</taxon>
        <taxon>Sphingomonas</taxon>
    </lineage>
</organism>
<dbReference type="InterPro" id="IPR037401">
    <property type="entry name" value="SnoaL-like"/>
</dbReference>
<evidence type="ECO:0000313" key="2">
    <source>
        <dbReference type="EMBL" id="MBB5730375.1"/>
    </source>
</evidence>
<dbReference type="Proteomes" id="UP000546701">
    <property type="component" value="Unassembled WGS sequence"/>
</dbReference>
<dbReference type="EMBL" id="JACIJR010000007">
    <property type="protein sequence ID" value="MBB5730375.1"/>
    <property type="molecule type" value="Genomic_DNA"/>
</dbReference>
<dbReference type="InterPro" id="IPR032710">
    <property type="entry name" value="NTF2-like_dom_sf"/>
</dbReference>